<keyword evidence="7" id="KW-0464">Manganese</keyword>
<name>A0AAP0RKL7_LIQFO</name>
<dbReference type="InterPro" id="IPR047198">
    <property type="entry name" value="DDP-like_NUDIX"/>
</dbReference>
<evidence type="ECO:0000256" key="2">
    <source>
        <dbReference type="ARBA" id="ARBA00001946"/>
    </source>
</evidence>
<dbReference type="PROSITE" id="PS51462">
    <property type="entry name" value="NUDIX"/>
    <property type="match status" value="1"/>
</dbReference>
<evidence type="ECO:0000313" key="10">
    <source>
        <dbReference type="EMBL" id="KAK9278824.1"/>
    </source>
</evidence>
<evidence type="ECO:0000313" key="9">
    <source>
        <dbReference type="EMBL" id="KAK9278675.1"/>
    </source>
</evidence>
<dbReference type="FunFam" id="3.90.79.10:FF:000022">
    <property type="entry name" value="Nudix hydrolase 17, mitochondrial"/>
    <property type="match status" value="1"/>
</dbReference>
<dbReference type="AlphaFoldDB" id="A0AAP0RKL7"/>
<dbReference type="CDD" id="cd04666">
    <property type="entry name" value="NUDIX_DIPP2_like_Nudt4"/>
    <property type="match status" value="1"/>
</dbReference>
<dbReference type="PANTHER" id="PTHR12629">
    <property type="entry name" value="DIPHOSPHOINOSITOL POLYPHOSPHATE PHOSPHOHYDROLASE"/>
    <property type="match status" value="1"/>
</dbReference>
<dbReference type="GO" id="GO:0005737">
    <property type="term" value="C:cytoplasm"/>
    <property type="evidence" value="ECO:0007669"/>
    <property type="project" value="TreeGrafter"/>
</dbReference>
<feature type="domain" description="Nudix hydrolase" evidence="8">
    <location>
        <begin position="18"/>
        <end position="159"/>
    </location>
</feature>
<keyword evidence="4" id="KW-0479">Metal-binding</keyword>
<dbReference type="SUPFAM" id="SSF55811">
    <property type="entry name" value="Nudix"/>
    <property type="match status" value="1"/>
</dbReference>
<dbReference type="InterPro" id="IPR015797">
    <property type="entry name" value="NUDIX_hydrolase-like_dom_sf"/>
</dbReference>
<gene>
    <name evidence="9" type="ORF">L1049_028249</name>
    <name evidence="10" type="ORF">L1049_028403</name>
</gene>
<evidence type="ECO:0000256" key="7">
    <source>
        <dbReference type="ARBA" id="ARBA00023211"/>
    </source>
</evidence>
<protein>
    <recommendedName>
        <fullName evidence="8">Nudix hydrolase domain-containing protein</fullName>
    </recommendedName>
</protein>
<evidence type="ECO:0000259" key="8">
    <source>
        <dbReference type="PROSITE" id="PS51462"/>
    </source>
</evidence>
<evidence type="ECO:0000256" key="6">
    <source>
        <dbReference type="ARBA" id="ARBA00022842"/>
    </source>
</evidence>
<dbReference type="GO" id="GO:0046872">
    <property type="term" value="F:metal ion binding"/>
    <property type="evidence" value="ECO:0007669"/>
    <property type="project" value="UniProtKB-KW"/>
</dbReference>
<reference evidence="9 11" key="1">
    <citation type="journal article" date="2024" name="Plant J.">
        <title>Genome sequences and population genomics reveal climatic adaptation and genomic divergence between two closely related sweetgum species.</title>
        <authorList>
            <person name="Xu W.Q."/>
            <person name="Ren C.Q."/>
            <person name="Zhang X.Y."/>
            <person name="Comes H.P."/>
            <person name="Liu X.H."/>
            <person name="Li Y.G."/>
            <person name="Kettle C.J."/>
            <person name="Jalonen R."/>
            <person name="Gaisberger H."/>
            <person name="Ma Y.Z."/>
            <person name="Qiu Y.X."/>
        </authorList>
    </citation>
    <scope>NUCLEOTIDE SEQUENCE [LARGE SCALE GENOMIC DNA]</scope>
    <source>
        <strain evidence="9">Hangzhou</strain>
    </source>
</reference>
<dbReference type="GO" id="GO:0016462">
    <property type="term" value="F:pyrophosphatase activity"/>
    <property type="evidence" value="ECO:0007669"/>
    <property type="project" value="InterPro"/>
</dbReference>
<dbReference type="EMBL" id="JBBPBK010000009">
    <property type="protein sequence ID" value="KAK9278675.1"/>
    <property type="molecule type" value="Genomic_DNA"/>
</dbReference>
<dbReference type="GO" id="GO:0005634">
    <property type="term" value="C:nucleus"/>
    <property type="evidence" value="ECO:0007669"/>
    <property type="project" value="TreeGrafter"/>
</dbReference>
<dbReference type="InterPro" id="IPR020084">
    <property type="entry name" value="NUDIX_hydrolase_CS"/>
</dbReference>
<evidence type="ECO:0000256" key="4">
    <source>
        <dbReference type="ARBA" id="ARBA00022723"/>
    </source>
</evidence>
<dbReference type="Proteomes" id="UP001415857">
    <property type="component" value="Unassembled WGS sequence"/>
</dbReference>
<keyword evidence="11" id="KW-1185">Reference proteome</keyword>
<comment type="caution">
    <text evidence="9">The sequence shown here is derived from an EMBL/GenBank/DDBJ whole genome shotgun (WGS) entry which is preliminary data.</text>
</comment>
<dbReference type="InterPro" id="IPR000086">
    <property type="entry name" value="NUDIX_hydrolase_dom"/>
</dbReference>
<accession>A0AAP0RKL7</accession>
<proteinExistence type="inferred from homology"/>
<evidence type="ECO:0000313" key="11">
    <source>
        <dbReference type="Proteomes" id="UP001415857"/>
    </source>
</evidence>
<comment type="cofactor">
    <cofactor evidence="1">
        <name>Mn(2+)</name>
        <dbReference type="ChEBI" id="CHEBI:29035"/>
    </cofactor>
</comment>
<dbReference type="EMBL" id="JBBPBK010000009">
    <property type="protein sequence ID" value="KAK9278824.1"/>
    <property type="molecule type" value="Genomic_DNA"/>
</dbReference>
<dbReference type="PANTHER" id="PTHR12629:SF15">
    <property type="entry name" value="NUDIX HYDROLASE 4"/>
    <property type="match status" value="1"/>
</dbReference>
<organism evidence="9 11">
    <name type="scientific">Liquidambar formosana</name>
    <name type="common">Formosan gum</name>
    <dbReference type="NCBI Taxonomy" id="63359"/>
    <lineage>
        <taxon>Eukaryota</taxon>
        <taxon>Viridiplantae</taxon>
        <taxon>Streptophyta</taxon>
        <taxon>Embryophyta</taxon>
        <taxon>Tracheophyta</taxon>
        <taxon>Spermatophyta</taxon>
        <taxon>Magnoliopsida</taxon>
        <taxon>eudicotyledons</taxon>
        <taxon>Gunneridae</taxon>
        <taxon>Pentapetalae</taxon>
        <taxon>Saxifragales</taxon>
        <taxon>Altingiaceae</taxon>
        <taxon>Liquidambar</taxon>
    </lineage>
</organism>
<evidence type="ECO:0000256" key="3">
    <source>
        <dbReference type="ARBA" id="ARBA00005582"/>
    </source>
</evidence>
<comment type="cofactor">
    <cofactor evidence="2">
        <name>Mg(2+)</name>
        <dbReference type="ChEBI" id="CHEBI:18420"/>
    </cofactor>
</comment>
<dbReference type="Pfam" id="PF00293">
    <property type="entry name" value="NUDIX"/>
    <property type="match status" value="1"/>
</dbReference>
<keyword evidence="5" id="KW-0378">Hydrolase</keyword>
<dbReference type="PROSITE" id="PS00893">
    <property type="entry name" value="NUDIX_BOX"/>
    <property type="match status" value="1"/>
</dbReference>
<sequence length="177" mass="20798">MVSFDSRTGRQFQRYDRGCRQVVGCIPYRFRQTTHASPNDGRTLIQELEVLVISSQKSQRLMFPKGGWEIDESMTDAALRETREEAGVEGEVQRELGKWSYNSKRNGAFHEGYMFSLLVEKQLDHWPEKNLRQRKWMTADEARKLCMQSWMKEALEKLISLQQKGDEDENIKNKANY</sequence>
<keyword evidence="6" id="KW-0460">Magnesium</keyword>
<reference evidence="9" key="2">
    <citation type="submission" date="2024-04" db="EMBL/GenBank/DDBJ databases">
        <authorList>
            <person name="Xu W."/>
            <person name="Ren C."/>
        </authorList>
    </citation>
    <scope>NUCLEOTIDE SEQUENCE</scope>
    <source>
        <strain evidence="9">Hangzhou</strain>
        <tissue evidence="9">Leaves</tissue>
    </source>
</reference>
<evidence type="ECO:0000256" key="1">
    <source>
        <dbReference type="ARBA" id="ARBA00001936"/>
    </source>
</evidence>
<dbReference type="Gene3D" id="3.90.79.10">
    <property type="entry name" value="Nucleoside Triphosphate Pyrophosphohydrolase"/>
    <property type="match status" value="1"/>
</dbReference>
<evidence type="ECO:0000256" key="5">
    <source>
        <dbReference type="ARBA" id="ARBA00022801"/>
    </source>
</evidence>
<comment type="similarity">
    <text evidence="3">Belongs to the Nudix hydrolase family.</text>
</comment>